<dbReference type="EMBL" id="JQ423915">
    <property type="protein sequence ID" value="AFG17284.1"/>
    <property type="molecule type" value="Genomic_DNA"/>
</dbReference>
<evidence type="ECO:0000313" key="2">
    <source>
        <dbReference type="EMBL" id="AFG17291.1"/>
    </source>
</evidence>
<protein>
    <submittedName>
        <fullName evidence="2">CdiI</fullName>
    </submittedName>
</protein>
<dbReference type="EMBL" id="JQ423918">
    <property type="protein sequence ID" value="AFG17291.1"/>
    <property type="molecule type" value="Genomic_DNA"/>
</dbReference>
<name>H9T8H7_BURPE</name>
<gene>
    <name evidence="2" type="primary">cdiI</name>
</gene>
<organism evidence="2">
    <name type="scientific">Burkholderia pseudomallei</name>
    <name type="common">Pseudomonas pseudomallei</name>
    <dbReference type="NCBI Taxonomy" id="28450"/>
    <lineage>
        <taxon>Bacteria</taxon>
        <taxon>Pseudomonadati</taxon>
        <taxon>Pseudomonadota</taxon>
        <taxon>Betaproteobacteria</taxon>
        <taxon>Burkholderiales</taxon>
        <taxon>Burkholderiaceae</taxon>
        <taxon>Burkholderia</taxon>
        <taxon>pseudomallei group</taxon>
    </lineage>
</organism>
<reference evidence="2" key="2">
    <citation type="submission" date="2012-01" db="EMBL/GenBank/DDBJ databases">
        <title>The toxin/immunity network of Burkholderia pseudomallei contact-dependent growth inhibition (CDI) systems.</title>
        <authorList>
            <person name="Nikolakakis K."/>
            <person name="Amber S."/>
            <person name="Wilbur J.S."/>
            <person name="Diner E.J."/>
            <person name="Aoki S.K."/>
            <person name="Poole S.J."/>
            <person name="Tuanyok A."/>
            <person name="Keim P.S."/>
            <person name="Peacock S.J."/>
            <person name="Hayes C.S."/>
            <person name="Low D.A."/>
        </authorList>
    </citation>
    <scope>NUCLEOTIDE SEQUENCE</scope>
    <source>
        <strain evidence="1">E481</strain>
        <strain evidence="2">E485</strain>
    </source>
</reference>
<accession>H9T8H7</accession>
<evidence type="ECO:0000313" key="1">
    <source>
        <dbReference type="EMBL" id="AFG17284.1"/>
    </source>
</evidence>
<proteinExistence type="predicted"/>
<sequence length="166" mass="19265">MRTIGFHGGHTICELGPAPDVRLFFKCLELYVAQDHPEQDWSLLTDRLYRRYLRREELDSARDLMAKAREIFAQKPAATSVEWDAAMLANPEKSWLNSDQPTLADVFVRFFEKFDDACESAESFFDAFKIYQPVRVVISDLSGFTRDQNKPLSEYDALEGEPFWLQ</sequence>
<dbReference type="AlphaFoldDB" id="H9T8H7"/>
<reference evidence="2" key="1">
    <citation type="journal article" date="2008" name="PLoS Negl. Trop. Dis.">
        <title>Genetic diversity and microevolution of Burkholderia pseudomallei in the environment.</title>
        <authorList>
            <person name="Chantratita N."/>
            <person name="Wuthiekanun V."/>
            <person name="Limmathurotsakul D."/>
            <person name="Vesaratchavest M."/>
            <person name="Thanwisai A."/>
            <person name="Amornchai P."/>
            <person name="Tumapa S."/>
            <person name="Feil E.J."/>
            <person name="Day N.P."/>
            <person name="Peacock S.J."/>
        </authorList>
    </citation>
    <scope>NUCLEOTIDE SEQUENCE</scope>
    <source>
        <strain evidence="1">E481</strain>
        <strain evidence="2">E485</strain>
    </source>
</reference>